<feature type="non-terminal residue" evidence="9">
    <location>
        <position position="609"/>
    </location>
</feature>
<evidence type="ECO:0000259" key="7">
    <source>
        <dbReference type="Pfam" id="PF06964"/>
    </source>
</evidence>
<dbReference type="PROSITE" id="PS51257">
    <property type="entry name" value="PROKAR_LIPOPROTEIN"/>
    <property type="match status" value="1"/>
</dbReference>
<reference evidence="9" key="2">
    <citation type="journal article" date="2021" name="PeerJ">
        <title>Extensive microbial diversity within the chicken gut microbiome revealed by metagenomics and culture.</title>
        <authorList>
            <person name="Gilroy R."/>
            <person name="Ravi A."/>
            <person name="Getino M."/>
            <person name="Pursley I."/>
            <person name="Horton D.L."/>
            <person name="Alikhan N.F."/>
            <person name="Baker D."/>
            <person name="Gharbi K."/>
            <person name="Hall N."/>
            <person name="Watson M."/>
            <person name="Adriaenssens E.M."/>
            <person name="Foster-Nyarko E."/>
            <person name="Jarju S."/>
            <person name="Secka A."/>
            <person name="Antonio M."/>
            <person name="Oren A."/>
            <person name="Chaudhuri R.R."/>
            <person name="La Ragione R."/>
            <person name="Hildebrand F."/>
            <person name="Pallen M.J."/>
        </authorList>
    </citation>
    <scope>NUCLEOTIDE SEQUENCE</scope>
    <source>
        <strain evidence="9">9366</strain>
    </source>
</reference>
<dbReference type="SUPFAM" id="SSF51445">
    <property type="entry name" value="(Trans)glycosidases"/>
    <property type="match status" value="1"/>
</dbReference>
<evidence type="ECO:0000256" key="1">
    <source>
        <dbReference type="ARBA" id="ARBA00001462"/>
    </source>
</evidence>
<sequence>MKARLIFTAVLLLVLCFVIALISCAGETDVSASVDLDAEGTPVSEDLYGLFLEDISFAGDGGLVSELVNNKSFEYEYDKTAYWRFSDLSATVNTDSGLNEKNPSYLSVTVSGEGSVRNLGYVEFFDDMTDNYNAEKMNAPDMGFEEGAFYDVSLYVRSRGFTGSVSARPFYVSGGSGEGCVFSPLPSESEGWVKLEGSFEAERSEDGGLELFFEGEGDLDVDFVSLTPQNTHGYGSEEWKYVTLRQDLFDALDELDPSFIRFPGGCLAEGDDLDDLFDWKNTIGPLEERRHSNNIWRYDENGRHYGNTYSLGYHEYFQLCEDLGALPLPILNVGMICQFQFDPGYRNTQKDYRAGRMSEEEWNAYLDSFAYAPGSEEYEEYTQNILDLLDYALASPADNEWAALRAENGHPEPFDLRYLGLGNENWGDVYWRNFEPLYNAVKAYCAQKGYDVKIISSASYQFTGEYIDESWEIINEKYTDTLVDEHYYTSGNALFKNNDRYDNYERTGAEVFVGEYAATCWGIGKFLDSNNMYSAIEEASYMTAFERNGDLVKMASYAPTFAKYNAHCWDRNMIWFTSREIVLTPNYFNQLLFSRNTGTRYLPYDLSFK</sequence>
<gene>
    <name evidence="9" type="ORF">IAB07_06520</name>
</gene>
<comment type="similarity">
    <text evidence="2">Belongs to the glycosyl hydrolase 51 family.</text>
</comment>
<evidence type="ECO:0000259" key="8">
    <source>
        <dbReference type="Pfam" id="PF22848"/>
    </source>
</evidence>
<dbReference type="Pfam" id="PF06964">
    <property type="entry name" value="Alpha-L-AF_C"/>
    <property type="match status" value="1"/>
</dbReference>
<evidence type="ECO:0000313" key="10">
    <source>
        <dbReference type="Proteomes" id="UP000824145"/>
    </source>
</evidence>
<feature type="domain" description="Alpha-L-arabinofuranosidase 1 catalytic" evidence="8">
    <location>
        <begin position="252"/>
        <end position="506"/>
    </location>
</feature>
<dbReference type="EMBL" id="DVNJ01000033">
    <property type="protein sequence ID" value="HIU63403.1"/>
    <property type="molecule type" value="Genomic_DNA"/>
</dbReference>
<dbReference type="InterPro" id="IPR055235">
    <property type="entry name" value="ASD1_cat"/>
</dbReference>
<evidence type="ECO:0000256" key="5">
    <source>
        <dbReference type="ARBA" id="ARBA00022801"/>
    </source>
</evidence>
<feature type="signal peptide" evidence="6">
    <location>
        <begin position="1"/>
        <end position="25"/>
    </location>
</feature>
<dbReference type="Gene3D" id="2.60.120.260">
    <property type="entry name" value="Galactose-binding domain-like"/>
    <property type="match status" value="1"/>
</dbReference>
<dbReference type="PANTHER" id="PTHR31776:SF26">
    <property type="entry name" value="SECRETED ARABINOSIDASE"/>
    <property type="match status" value="1"/>
</dbReference>
<dbReference type="AlphaFoldDB" id="A0A9D1MMQ9"/>
<evidence type="ECO:0000256" key="3">
    <source>
        <dbReference type="ARBA" id="ARBA00012670"/>
    </source>
</evidence>
<comment type="caution">
    <text evidence="9">The sequence shown here is derived from an EMBL/GenBank/DDBJ whole genome shotgun (WGS) entry which is preliminary data.</text>
</comment>
<dbReference type="Proteomes" id="UP000824145">
    <property type="component" value="Unassembled WGS sequence"/>
</dbReference>
<organism evidence="9 10">
    <name type="scientific">Candidatus Caccalectryoclostridium excrementigallinarum</name>
    <dbReference type="NCBI Taxonomy" id="2840710"/>
    <lineage>
        <taxon>Bacteria</taxon>
        <taxon>Bacillati</taxon>
        <taxon>Bacillota</taxon>
        <taxon>Clostridia</taxon>
        <taxon>Christensenellales</taxon>
        <taxon>Christensenellaceae</taxon>
        <taxon>Christensenellaceae incertae sedis</taxon>
        <taxon>Candidatus Caccalectryoclostridium</taxon>
    </lineage>
</organism>
<feature type="chain" id="PRO_5039081465" description="non-reducing end alpha-L-arabinofuranosidase" evidence="6">
    <location>
        <begin position="26"/>
        <end position="609"/>
    </location>
</feature>
<dbReference type="Gene3D" id="3.20.20.80">
    <property type="entry name" value="Glycosidases"/>
    <property type="match status" value="1"/>
</dbReference>
<dbReference type="EC" id="3.2.1.55" evidence="3"/>
<accession>A0A9D1MMQ9</accession>
<keyword evidence="4 6" id="KW-0732">Signal</keyword>
<evidence type="ECO:0000313" key="9">
    <source>
        <dbReference type="EMBL" id="HIU63403.1"/>
    </source>
</evidence>
<keyword evidence="5" id="KW-0378">Hydrolase</keyword>
<proteinExistence type="inferred from homology"/>
<dbReference type="GO" id="GO:0046556">
    <property type="term" value="F:alpha-L-arabinofuranosidase activity"/>
    <property type="evidence" value="ECO:0007669"/>
    <property type="project" value="TreeGrafter"/>
</dbReference>
<protein>
    <recommendedName>
        <fullName evidence="3">non-reducing end alpha-L-arabinofuranosidase</fullName>
        <ecNumber evidence="3">3.2.1.55</ecNumber>
    </recommendedName>
</protein>
<evidence type="ECO:0000256" key="4">
    <source>
        <dbReference type="ARBA" id="ARBA00022729"/>
    </source>
</evidence>
<dbReference type="InterPro" id="IPR010720">
    <property type="entry name" value="Alpha-L-AF_C"/>
</dbReference>
<dbReference type="InterPro" id="IPR051563">
    <property type="entry name" value="Glycosyl_Hydrolase_51"/>
</dbReference>
<dbReference type="InterPro" id="IPR017853">
    <property type="entry name" value="GH"/>
</dbReference>
<dbReference type="PANTHER" id="PTHR31776">
    <property type="entry name" value="ALPHA-L-ARABINOFURANOSIDASE 1"/>
    <property type="match status" value="1"/>
</dbReference>
<feature type="domain" description="Alpha-L-arabinofuranosidase C-terminal" evidence="7">
    <location>
        <begin position="524"/>
        <end position="607"/>
    </location>
</feature>
<name>A0A9D1MMQ9_9FIRM</name>
<reference evidence="9" key="1">
    <citation type="submission" date="2020-10" db="EMBL/GenBank/DDBJ databases">
        <authorList>
            <person name="Gilroy R."/>
        </authorList>
    </citation>
    <scope>NUCLEOTIDE SEQUENCE</scope>
    <source>
        <strain evidence="9">9366</strain>
    </source>
</reference>
<comment type="catalytic activity">
    <reaction evidence="1">
        <text>Hydrolysis of terminal non-reducing alpha-L-arabinofuranoside residues in alpha-L-arabinosides.</text>
        <dbReference type="EC" id="3.2.1.55"/>
    </reaction>
</comment>
<evidence type="ECO:0000256" key="2">
    <source>
        <dbReference type="ARBA" id="ARBA00007186"/>
    </source>
</evidence>
<dbReference type="Pfam" id="PF22848">
    <property type="entry name" value="ASD1_dom"/>
    <property type="match status" value="1"/>
</dbReference>
<evidence type="ECO:0000256" key="6">
    <source>
        <dbReference type="SAM" id="SignalP"/>
    </source>
</evidence>